<evidence type="ECO:0000313" key="2">
    <source>
        <dbReference type="EMBL" id="KAK1763664.1"/>
    </source>
</evidence>
<dbReference type="GeneID" id="85315086"/>
<dbReference type="Proteomes" id="UP001244011">
    <property type="component" value="Unassembled WGS sequence"/>
</dbReference>
<proteinExistence type="predicted"/>
<dbReference type="EMBL" id="MU839025">
    <property type="protein sequence ID" value="KAK1763664.1"/>
    <property type="molecule type" value="Genomic_DNA"/>
</dbReference>
<organism evidence="2 3">
    <name type="scientific">Phialemonium atrogriseum</name>
    <dbReference type="NCBI Taxonomy" id="1093897"/>
    <lineage>
        <taxon>Eukaryota</taxon>
        <taxon>Fungi</taxon>
        <taxon>Dikarya</taxon>
        <taxon>Ascomycota</taxon>
        <taxon>Pezizomycotina</taxon>
        <taxon>Sordariomycetes</taxon>
        <taxon>Sordariomycetidae</taxon>
        <taxon>Cephalothecales</taxon>
        <taxon>Cephalothecaceae</taxon>
        <taxon>Phialemonium</taxon>
    </lineage>
</organism>
<name>A0AAJ0FIT6_9PEZI</name>
<reference evidence="2" key="1">
    <citation type="submission" date="2023-06" db="EMBL/GenBank/DDBJ databases">
        <title>Genome-scale phylogeny and comparative genomics of the fungal order Sordariales.</title>
        <authorList>
            <consortium name="Lawrence Berkeley National Laboratory"/>
            <person name="Hensen N."/>
            <person name="Bonometti L."/>
            <person name="Westerberg I."/>
            <person name="Brannstrom I.O."/>
            <person name="Guillou S."/>
            <person name="Cros-Aarteil S."/>
            <person name="Calhoun S."/>
            <person name="Haridas S."/>
            <person name="Kuo A."/>
            <person name="Mondo S."/>
            <person name="Pangilinan J."/>
            <person name="Riley R."/>
            <person name="Labutti K."/>
            <person name="Andreopoulos B."/>
            <person name="Lipzen A."/>
            <person name="Chen C."/>
            <person name="Yanf M."/>
            <person name="Daum C."/>
            <person name="Ng V."/>
            <person name="Clum A."/>
            <person name="Steindorff A."/>
            <person name="Ohm R."/>
            <person name="Martin F."/>
            <person name="Silar P."/>
            <person name="Natvig D."/>
            <person name="Lalanne C."/>
            <person name="Gautier V."/>
            <person name="Ament-Velasquez S.L."/>
            <person name="Kruys A."/>
            <person name="Hutchinson M.I."/>
            <person name="Powell A.J."/>
            <person name="Barry K."/>
            <person name="Miller A.N."/>
            <person name="Grigoriev I.V."/>
            <person name="Debuchy R."/>
            <person name="Gladieux P."/>
            <person name="Thoren M.H."/>
            <person name="Johannesson H."/>
        </authorList>
    </citation>
    <scope>NUCLEOTIDE SEQUENCE</scope>
    <source>
        <strain evidence="2">8032-3</strain>
    </source>
</reference>
<sequence>MAIFTGGKSRAINSPRHLTLRHARRKVTLSKIAHGLLGAEEDDQPTLNPGEEKLNSFWAPGLEAGPKHTVLATQTVKAPGGGNDLVLVSEQDFFVDAPQFSLPEGSVYSTYPPSGYPDDHRILPHVVLSDPHLPWERRGSPKDDDRGDKRNKVPWLTLFTFTQDELKLAPDALGGMQFKQTPTLAVNMAVGDLWKISTAATPITPELGPESIKDAKGDFIFIKPDLFKSMFSTFDENNKRLVPASPDTTKYKYLAHVRNINTTGMAVAGKEDVGIFSVVVGSRAGPLENETPVSVSVHLVSIEGVEGMEGFPDDKNFVALCSLHSWNYTVNPPNMLNVYDAFVNLGKTLDVLRAPDPIINPLLALPDKVPRRLAQRLQDGYTLVKYRVQTGEQVAALYRGPFTPTFVARLPNRDRCSNSGQDLQILDRQVGIMDVSYSVAWQVGRVLALGDQGFAAALARLRTAIQHRAMKESKINIILSVGGKSSFRSRADILEDLKSTVGHLDRIHLGDGGRGFMPRPPRKRWLRPRLAKSQYPSLGFNSIQIKDQYLFQATRAAHDLAMAKDGTIYDETNDPVSTDWMQVLAWVMDRMFLSGVPAHYLISDPSHLQHESLRFFYIDPNWVDALIDGALSLANHMGEDRDRVAIKSAINTFIHHTPEHQTHSPQIPTYGFYLRSDLVTMFPDLKVTTVPEPPEGTIPDRAPLLRHEIVADGVMMGMLDRLPGSTDFTGLRFTQPPHQQRFAVGHGLTKDNVGIDIQKEYTVDQASRETDPLRHKPLVSIDMKSSDASNFFVWSTDPSTQLNDLRVIRLPFFAEQQLSILREKMDKKYFDDDTPNSALMAMQLNDPFYSLTISAQDQAASAIFAKLVDESKGPRSLRLMNPSRVRRLVEEDDDDDSDQDDDDESAGESTPAEEEAEVVPNAALFQRHDSYQPLSHVLQSNLAPHVRSIPIYEPSHPGMLPPSGINPPGRDFVARPIKTIYIPQGSDPAGPPVYDCSVYTTGFSSVQTSSSPNTAVAQDIVFSVQVSNTEHSDYRLMEFQIIVPLGPADDPNSHRLFGAYDGPGPRMLSNLRFAVLSALGDMDGVPCLILRLLPRSAKGWTFLRAVREMSFLLCLALPNSTFGGEDRTLLTLYTAAYYKYVNETVPREGQFIVSLRKSGSRAVFKSFTLVFVIEIVEIFVDQSTSST</sequence>
<dbReference type="RefSeq" id="XP_060279877.1">
    <property type="nucleotide sequence ID" value="XM_060431899.1"/>
</dbReference>
<dbReference type="AlphaFoldDB" id="A0AAJ0FIT6"/>
<feature type="compositionally biased region" description="Acidic residues" evidence="1">
    <location>
        <begin position="890"/>
        <end position="917"/>
    </location>
</feature>
<evidence type="ECO:0000256" key="1">
    <source>
        <dbReference type="SAM" id="MobiDB-lite"/>
    </source>
</evidence>
<keyword evidence="3" id="KW-1185">Reference proteome</keyword>
<evidence type="ECO:0000313" key="3">
    <source>
        <dbReference type="Proteomes" id="UP001244011"/>
    </source>
</evidence>
<gene>
    <name evidence="2" type="ORF">QBC33DRAFT_596819</name>
</gene>
<comment type="caution">
    <text evidence="2">The sequence shown here is derived from an EMBL/GenBank/DDBJ whole genome shotgun (WGS) entry which is preliminary data.</text>
</comment>
<accession>A0AAJ0FIT6</accession>
<feature type="region of interest" description="Disordered" evidence="1">
    <location>
        <begin position="875"/>
        <end position="917"/>
    </location>
</feature>
<protein>
    <submittedName>
        <fullName evidence="2">Uncharacterized protein</fullName>
    </submittedName>
</protein>